<dbReference type="Pfam" id="PF01121">
    <property type="entry name" value="CoaE"/>
    <property type="match status" value="1"/>
</dbReference>
<reference evidence="4 5" key="1">
    <citation type="submission" date="2019-11" db="EMBL/GenBank/DDBJ databases">
        <title>Acidiferrimicrobium australis gen. nov., sp. nov., an acidophilic and obligately heterotrophic, member of the Actinobacteria that catalyses dissimilatory oxido- reduction of iron isolated from metal-rich acidic water in Chile.</title>
        <authorList>
            <person name="Gonzalez D."/>
            <person name="Huber K."/>
            <person name="Hedrich S."/>
            <person name="Rojas-Villalobos C."/>
            <person name="Quatrini R."/>
            <person name="Dinamarca M.A."/>
            <person name="Schwarz A."/>
            <person name="Canales C."/>
            <person name="Nancucheo I."/>
        </authorList>
    </citation>
    <scope>NUCLEOTIDE SEQUENCE [LARGE SCALE GENOMIC DNA]</scope>
    <source>
        <strain evidence="4 5">USS-CCA1</strain>
    </source>
</reference>
<dbReference type="Gene3D" id="3.40.50.300">
    <property type="entry name" value="P-loop containing nucleotide triphosphate hydrolases"/>
    <property type="match status" value="1"/>
</dbReference>
<dbReference type="PANTHER" id="PTHR10695">
    <property type="entry name" value="DEPHOSPHO-COA KINASE-RELATED"/>
    <property type="match status" value="1"/>
</dbReference>
<feature type="non-terminal residue" evidence="4">
    <location>
        <position position="81"/>
    </location>
</feature>
<name>A0ABW9QZR3_9ACTN</name>
<evidence type="ECO:0000256" key="1">
    <source>
        <dbReference type="ARBA" id="ARBA00022741"/>
    </source>
</evidence>
<keyword evidence="4" id="KW-0418">Kinase</keyword>
<keyword evidence="4" id="KW-0808">Transferase</keyword>
<dbReference type="NCBIfam" id="TIGR00152">
    <property type="entry name" value="dephospho-CoA kinase"/>
    <property type="match status" value="1"/>
</dbReference>
<dbReference type="GO" id="GO:0004140">
    <property type="term" value="F:dephospho-CoA kinase activity"/>
    <property type="evidence" value="ECO:0007669"/>
    <property type="project" value="UniProtKB-EC"/>
</dbReference>
<dbReference type="Proteomes" id="UP000437736">
    <property type="component" value="Unassembled WGS sequence"/>
</dbReference>
<dbReference type="PROSITE" id="PS51219">
    <property type="entry name" value="DPCK"/>
    <property type="match status" value="1"/>
</dbReference>
<dbReference type="SUPFAM" id="SSF52540">
    <property type="entry name" value="P-loop containing nucleoside triphosphate hydrolases"/>
    <property type="match status" value="1"/>
</dbReference>
<evidence type="ECO:0000313" key="4">
    <source>
        <dbReference type="EMBL" id="MST35369.1"/>
    </source>
</evidence>
<proteinExistence type="predicted"/>
<accession>A0ABW9QZR3</accession>
<dbReference type="EC" id="2.7.1.24" evidence="3"/>
<dbReference type="InterPro" id="IPR001977">
    <property type="entry name" value="Depp_CoAkinase"/>
</dbReference>
<evidence type="ECO:0000313" key="5">
    <source>
        <dbReference type="Proteomes" id="UP000437736"/>
    </source>
</evidence>
<evidence type="ECO:0000256" key="2">
    <source>
        <dbReference type="ARBA" id="ARBA00022840"/>
    </source>
</evidence>
<keyword evidence="5" id="KW-1185">Reference proteome</keyword>
<dbReference type="PANTHER" id="PTHR10695:SF46">
    <property type="entry name" value="BIFUNCTIONAL COENZYME A SYNTHASE-RELATED"/>
    <property type="match status" value="1"/>
</dbReference>
<evidence type="ECO:0000256" key="3">
    <source>
        <dbReference type="NCBIfam" id="TIGR00152"/>
    </source>
</evidence>
<organism evidence="4 5">
    <name type="scientific">Acidiferrimicrobium australe</name>
    <dbReference type="NCBI Taxonomy" id="2664430"/>
    <lineage>
        <taxon>Bacteria</taxon>
        <taxon>Bacillati</taxon>
        <taxon>Actinomycetota</taxon>
        <taxon>Acidimicrobiia</taxon>
        <taxon>Acidimicrobiales</taxon>
        <taxon>Acidimicrobiaceae</taxon>
        <taxon>Acidiferrimicrobium</taxon>
    </lineage>
</organism>
<dbReference type="InterPro" id="IPR027417">
    <property type="entry name" value="P-loop_NTPase"/>
</dbReference>
<protein>
    <recommendedName>
        <fullName evidence="3">Dephospho-CoA kinase</fullName>
        <ecNumber evidence="3">2.7.1.24</ecNumber>
    </recommendedName>
</protein>
<sequence>MLRCGLTGGIGSGKSTVAAGLVARGAALVDADAIARAVVEPGGPAYAPVVARFGPGVVGADGRLDRAALAAVVFADAAARA</sequence>
<dbReference type="CDD" id="cd02022">
    <property type="entry name" value="DPCK"/>
    <property type="match status" value="1"/>
</dbReference>
<comment type="caution">
    <text evidence="4">The sequence shown here is derived from an EMBL/GenBank/DDBJ whole genome shotgun (WGS) entry which is preliminary data.</text>
</comment>
<gene>
    <name evidence="4" type="primary">coaE</name>
    <name evidence="4" type="ORF">GHK86_21885</name>
</gene>
<keyword evidence="2" id="KW-0067">ATP-binding</keyword>
<dbReference type="EMBL" id="WJHE01001675">
    <property type="protein sequence ID" value="MST35369.1"/>
    <property type="molecule type" value="Genomic_DNA"/>
</dbReference>
<keyword evidence="1" id="KW-0547">Nucleotide-binding</keyword>